<evidence type="ECO:0000313" key="10">
    <source>
        <dbReference type="Proteomes" id="UP000245383"/>
    </source>
</evidence>
<comment type="subcellular location">
    <subcellularLocation>
        <location evidence="1 7">Nucleus</location>
    </subcellularLocation>
</comment>
<gene>
    <name evidence="9" type="ORF">BB561_004038</name>
</gene>
<dbReference type="STRING" id="133385.A0A2T9YIE5"/>
<dbReference type="OrthoDB" id="5599077at2759"/>
<evidence type="ECO:0000256" key="4">
    <source>
        <dbReference type="ARBA" id="ARBA00023159"/>
    </source>
</evidence>
<dbReference type="Proteomes" id="UP000245383">
    <property type="component" value="Unassembled WGS sequence"/>
</dbReference>
<evidence type="ECO:0000256" key="2">
    <source>
        <dbReference type="ARBA" id="ARBA00006210"/>
    </source>
</evidence>
<comment type="function">
    <text evidence="7">Component of the Mediator complex, a coactivator involved in the regulated transcription of nearly all RNA polymerase II-dependent genes. Mediator functions as a bridge to convey information from gene-specific regulatory proteins to the basal RNA polymerase II transcription machinery. Mediator is recruited to promoters by direct interactions with regulatory proteins and serves as a scaffold for the assembly of a functional preinitiation complex with RNA polymerase II and the general transcription factors.</text>
</comment>
<evidence type="ECO:0000256" key="1">
    <source>
        <dbReference type="ARBA" id="ARBA00004123"/>
    </source>
</evidence>
<comment type="caution">
    <text evidence="9">The sequence shown here is derived from an EMBL/GenBank/DDBJ whole genome shotgun (WGS) entry which is preliminary data.</text>
</comment>
<keyword evidence="6 7" id="KW-0539">Nucleus</keyword>
<sequence length="663" mass="75158">MDHNILSDINALKSISNFFNKLASKEQNLNTLLTPVGPHNLQYTKSLFSHSLSNVKSALLLHSTLTAHLKPDSDISSEKTLALKKTLNSFKDRSNARLQVDLLYQDLSFCEHVLACTIFSRIKSTLLKKANEKSLTNTVWKDYFNQLCQRLGLSFYEDGPSDSQATTTITICGEIFVLDIEINESSEISKTTVSYDMVESGDNKIGELLLSYLRTFELNLFEINVASLSQMDWLSKKFAPSNFFTKTLETTSLLEKITSIAEISSKDLLVDAINKNNGIVIENLKFHGPSLVFRMAPIAYESIQDIDFVNIFKSNNNTHWSLKYSNTMWFGWESAIIFKKKSQVDNKNEISTKTVDQTQNDTNTADEPDVTVDVNMELNGHRIYSLVARFQPYIWCAVQTVEAIQRYVESSKNFEANRAVSNIIYSDVGKVQNEIFLENLVCRDNLLSENYSSEQDINIKAIPNRTNPNIRGYALCRVPIGRIDDIGKLLPIIRRQIIFNELLSSGFTNRAQESDHNESDSKYNIKLETNKMYPFSILVYIKDLGLSGMDTKSINNKNYFGLEISEEVVENTVNLDTNDEGRLMLKVGINGEIKVNTLNGTSIEKDLKNKMVIDSRMDINEPDAMEIDSGENDYSKNDEELSLIANKSCDISIICCKWLSFQK</sequence>
<reference evidence="9 10" key="1">
    <citation type="journal article" date="2018" name="MBio">
        <title>Comparative Genomics Reveals the Core Gene Toolbox for the Fungus-Insect Symbiosis.</title>
        <authorList>
            <person name="Wang Y."/>
            <person name="Stata M."/>
            <person name="Wang W."/>
            <person name="Stajich J.E."/>
            <person name="White M.M."/>
            <person name="Moncalvo J.M."/>
        </authorList>
    </citation>
    <scope>NUCLEOTIDE SEQUENCE [LARGE SCALE GENOMIC DNA]</scope>
    <source>
        <strain evidence="9 10">SWE-8-4</strain>
    </source>
</reference>
<organism evidence="9 10">
    <name type="scientific">Smittium simulii</name>
    <dbReference type="NCBI Taxonomy" id="133385"/>
    <lineage>
        <taxon>Eukaryota</taxon>
        <taxon>Fungi</taxon>
        <taxon>Fungi incertae sedis</taxon>
        <taxon>Zoopagomycota</taxon>
        <taxon>Kickxellomycotina</taxon>
        <taxon>Harpellomycetes</taxon>
        <taxon>Harpellales</taxon>
        <taxon>Legeriomycetaceae</taxon>
        <taxon>Smittium</taxon>
    </lineage>
</organism>
<evidence type="ECO:0000259" key="8">
    <source>
        <dbReference type="Pfam" id="PF10744"/>
    </source>
</evidence>
<evidence type="ECO:0000256" key="6">
    <source>
        <dbReference type="ARBA" id="ARBA00023242"/>
    </source>
</evidence>
<dbReference type="EMBL" id="MBFR01000174">
    <property type="protein sequence ID" value="PVU92101.1"/>
    <property type="molecule type" value="Genomic_DNA"/>
</dbReference>
<name>A0A2T9YIE5_9FUNG</name>
<dbReference type="GO" id="GO:0016592">
    <property type="term" value="C:mediator complex"/>
    <property type="evidence" value="ECO:0007669"/>
    <property type="project" value="InterPro"/>
</dbReference>
<dbReference type="InterPro" id="IPR019680">
    <property type="entry name" value="Mediator_Med1"/>
</dbReference>
<accession>A0A2T9YIE5</accession>
<keyword evidence="4 7" id="KW-0010">Activator</keyword>
<evidence type="ECO:0000256" key="3">
    <source>
        <dbReference type="ARBA" id="ARBA00023015"/>
    </source>
</evidence>
<keyword evidence="10" id="KW-1185">Reference proteome</keyword>
<dbReference type="GO" id="GO:0003712">
    <property type="term" value="F:transcription coregulator activity"/>
    <property type="evidence" value="ECO:0007669"/>
    <property type="project" value="InterPro"/>
</dbReference>
<proteinExistence type="inferred from homology"/>
<protein>
    <recommendedName>
        <fullName evidence="7">Mediator of RNA polymerase II transcription subunit 1</fullName>
    </recommendedName>
    <alternativeName>
        <fullName evidence="7">Mediator complex subunit 1</fullName>
    </alternativeName>
</protein>
<keyword evidence="5 7" id="KW-0804">Transcription</keyword>
<dbReference type="Pfam" id="PF10744">
    <property type="entry name" value="Med1"/>
    <property type="match status" value="1"/>
</dbReference>
<dbReference type="GO" id="GO:0045944">
    <property type="term" value="P:positive regulation of transcription by RNA polymerase II"/>
    <property type="evidence" value="ECO:0007669"/>
    <property type="project" value="UniProtKB-ARBA"/>
</dbReference>
<feature type="domain" description="Mediator complex subunit Med1" evidence="8">
    <location>
        <begin position="139"/>
        <end position="260"/>
    </location>
</feature>
<evidence type="ECO:0000256" key="7">
    <source>
        <dbReference type="RuleBase" id="RU364059"/>
    </source>
</evidence>
<comment type="similarity">
    <text evidence="2 7">Belongs to the Mediator complex subunit 1 family.</text>
</comment>
<keyword evidence="3 7" id="KW-0805">Transcription regulation</keyword>
<evidence type="ECO:0000256" key="5">
    <source>
        <dbReference type="ARBA" id="ARBA00023163"/>
    </source>
</evidence>
<dbReference type="AlphaFoldDB" id="A0A2T9YIE5"/>
<evidence type="ECO:0000313" key="9">
    <source>
        <dbReference type="EMBL" id="PVU92101.1"/>
    </source>
</evidence>